<name>A0ACB8Q4Z9_9AGAM</name>
<feature type="non-terminal residue" evidence="1">
    <location>
        <position position="1"/>
    </location>
</feature>
<reference evidence="1" key="1">
    <citation type="submission" date="2021-02" db="EMBL/GenBank/DDBJ databases">
        <authorList>
            <consortium name="DOE Joint Genome Institute"/>
            <person name="Ahrendt S."/>
            <person name="Looney B.P."/>
            <person name="Miyauchi S."/>
            <person name="Morin E."/>
            <person name="Drula E."/>
            <person name="Courty P.E."/>
            <person name="Chicoki N."/>
            <person name="Fauchery L."/>
            <person name="Kohler A."/>
            <person name="Kuo A."/>
            <person name="Labutti K."/>
            <person name="Pangilinan J."/>
            <person name="Lipzen A."/>
            <person name="Riley R."/>
            <person name="Andreopoulos W."/>
            <person name="He G."/>
            <person name="Johnson J."/>
            <person name="Barry K.W."/>
            <person name="Grigoriev I.V."/>
            <person name="Nagy L."/>
            <person name="Hibbett D."/>
            <person name="Henrissat B."/>
            <person name="Matheny P.B."/>
            <person name="Labbe J."/>
            <person name="Martin F."/>
        </authorList>
    </citation>
    <scope>NUCLEOTIDE SEQUENCE</scope>
    <source>
        <strain evidence="1">EC-137</strain>
    </source>
</reference>
<accession>A0ACB8Q4Z9</accession>
<comment type="caution">
    <text evidence="1">The sequence shown here is derived from an EMBL/GenBank/DDBJ whole genome shotgun (WGS) entry which is preliminary data.</text>
</comment>
<dbReference type="Proteomes" id="UP000814128">
    <property type="component" value="Unassembled WGS sequence"/>
</dbReference>
<reference evidence="1" key="2">
    <citation type="journal article" date="2022" name="New Phytol.">
        <title>Evolutionary transition to the ectomycorrhizal habit in the genomes of a hyperdiverse lineage of mushroom-forming fungi.</title>
        <authorList>
            <person name="Looney B."/>
            <person name="Miyauchi S."/>
            <person name="Morin E."/>
            <person name="Drula E."/>
            <person name="Courty P.E."/>
            <person name="Kohler A."/>
            <person name="Kuo A."/>
            <person name="LaButti K."/>
            <person name="Pangilinan J."/>
            <person name="Lipzen A."/>
            <person name="Riley R."/>
            <person name="Andreopoulos W."/>
            <person name="He G."/>
            <person name="Johnson J."/>
            <person name="Nolan M."/>
            <person name="Tritt A."/>
            <person name="Barry K.W."/>
            <person name="Grigoriev I.V."/>
            <person name="Nagy L.G."/>
            <person name="Hibbett D."/>
            <person name="Henrissat B."/>
            <person name="Matheny P.B."/>
            <person name="Labbe J."/>
            <person name="Martin F.M."/>
        </authorList>
    </citation>
    <scope>NUCLEOTIDE SEQUENCE</scope>
    <source>
        <strain evidence="1">EC-137</strain>
    </source>
</reference>
<keyword evidence="2" id="KW-1185">Reference proteome</keyword>
<sequence>YGTPVGECGLLLSGREKQCLAVARVLLKDPSTLLFDEAMRASGFTTPTLDAAIGAGLVQNLTASLLSNRRTSIITHRLLTVVQAGASHLCAQDDAVVEQRAHAELLRRGGLYRAMWVE</sequence>
<dbReference type="EMBL" id="MU274148">
    <property type="protein sequence ID" value="KAI0026851.1"/>
    <property type="molecule type" value="Genomic_DNA"/>
</dbReference>
<proteinExistence type="predicted"/>
<organism evidence="1 2">
    <name type="scientific">Vararia minispora EC-137</name>
    <dbReference type="NCBI Taxonomy" id="1314806"/>
    <lineage>
        <taxon>Eukaryota</taxon>
        <taxon>Fungi</taxon>
        <taxon>Dikarya</taxon>
        <taxon>Basidiomycota</taxon>
        <taxon>Agaricomycotina</taxon>
        <taxon>Agaricomycetes</taxon>
        <taxon>Russulales</taxon>
        <taxon>Lachnocladiaceae</taxon>
        <taxon>Vararia</taxon>
    </lineage>
</organism>
<evidence type="ECO:0000313" key="1">
    <source>
        <dbReference type="EMBL" id="KAI0026851.1"/>
    </source>
</evidence>
<evidence type="ECO:0000313" key="2">
    <source>
        <dbReference type="Proteomes" id="UP000814128"/>
    </source>
</evidence>
<gene>
    <name evidence="1" type="ORF">K488DRAFT_64165</name>
</gene>
<protein>
    <submittedName>
        <fullName evidence="1">Uncharacterized protein</fullName>
    </submittedName>
</protein>